<keyword evidence="5" id="KW-0804">Transcription</keyword>
<organism evidence="8 9">
    <name type="scientific">Achromobacter kerstersii</name>
    <dbReference type="NCBI Taxonomy" id="1353890"/>
    <lineage>
        <taxon>Bacteria</taxon>
        <taxon>Pseudomonadati</taxon>
        <taxon>Pseudomonadota</taxon>
        <taxon>Betaproteobacteria</taxon>
        <taxon>Burkholderiales</taxon>
        <taxon>Alcaligenaceae</taxon>
        <taxon>Achromobacter</taxon>
    </lineage>
</organism>
<evidence type="ECO:0000256" key="4">
    <source>
        <dbReference type="ARBA" id="ARBA00023125"/>
    </source>
</evidence>
<dbReference type="InterPro" id="IPR015424">
    <property type="entry name" value="PyrdxlP-dep_Trfase"/>
</dbReference>
<dbReference type="PANTHER" id="PTHR46577:SF1">
    <property type="entry name" value="HTH-TYPE TRANSCRIPTIONAL REGULATORY PROTEIN GABR"/>
    <property type="match status" value="1"/>
</dbReference>
<keyword evidence="2" id="KW-0663">Pyridoxal phosphate</keyword>
<feature type="region of interest" description="Disordered" evidence="6">
    <location>
        <begin position="50"/>
        <end position="94"/>
    </location>
</feature>
<keyword evidence="9" id="KW-1185">Reference proteome</keyword>
<evidence type="ECO:0000256" key="1">
    <source>
        <dbReference type="ARBA" id="ARBA00005384"/>
    </source>
</evidence>
<keyword evidence="4" id="KW-0238">DNA-binding</keyword>
<evidence type="ECO:0000256" key="5">
    <source>
        <dbReference type="ARBA" id="ARBA00023163"/>
    </source>
</evidence>
<dbReference type="EMBL" id="CADIJQ010000001">
    <property type="protein sequence ID" value="CAB3674291.1"/>
    <property type="molecule type" value="Genomic_DNA"/>
</dbReference>
<proteinExistence type="inferred from homology"/>
<gene>
    <name evidence="8" type="primary">gabR_2</name>
    <name evidence="8" type="ORF">LMG3441_01240</name>
</gene>
<sequence length="586" mass="62336">MSKPLIRRHGTGTGTATATATATGTTTITATGIGAGIGAGKGIGTGIGTGKGKGTGTSTGTGKGTGTGTSTRARTKQESSLDLPADPPRAGESKQAWVYRQIQERILKGVLAEGARLPSTRELAARWQVSRSTVEAAYDQLRGEGYTAGTVGSGTYVSAVIPDNFFRRGLPGDGISANTGSSTGTTTNTGTGTNTSPSTSTTTRSTGRAVTAKSATPPGPTPLFAARTADASLFPMPAWRKGLMISAQHVTPSQLANEESQGWLPLRVQIARYLGAVRGISCEPDQIVILTGIRDGLDLSARILLTRQDKVLIEDPGYLTAVPLFSQFTPKVMPIAIDEHGFSVARAKRQRGVKLVHVTPAHQSPTGITMPVSRRLELLAWAEEQNCWIVEDDYDSEFNYDSAPLPALKSLDTADRVIHLGSFNKTMFNALRIGYAVLPKRWVPAFTRARHTTGRSNSMIEQMTLARFLEDGSFARHIRKARAVYAQRRDQVMHELAQAMGNAPLRVSGEHAGFHLLWWLPADVDMAGMQARARAMGIALLPLSDFCRRVALPPGLVIGYSGLSEPEIAQQGAQLRALLAGAVSAA</sequence>
<feature type="region of interest" description="Disordered" evidence="6">
    <location>
        <begin position="170"/>
        <end position="221"/>
    </location>
</feature>
<dbReference type="GO" id="GO:0003700">
    <property type="term" value="F:DNA-binding transcription factor activity"/>
    <property type="evidence" value="ECO:0007669"/>
    <property type="project" value="InterPro"/>
</dbReference>
<accession>A0A6S6ZEK8</accession>
<dbReference type="PROSITE" id="PS50949">
    <property type="entry name" value="HTH_GNTR"/>
    <property type="match status" value="1"/>
</dbReference>
<feature type="compositionally biased region" description="Gly residues" evidence="6">
    <location>
        <begin position="50"/>
        <end position="67"/>
    </location>
</feature>
<dbReference type="InterPro" id="IPR051446">
    <property type="entry name" value="HTH_trans_reg/aminotransferase"/>
</dbReference>
<dbReference type="Proteomes" id="UP000494269">
    <property type="component" value="Unassembled WGS sequence"/>
</dbReference>
<dbReference type="Gene3D" id="1.10.10.10">
    <property type="entry name" value="Winged helix-like DNA-binding domain superfamily/Winged helix DNA-binding domain"/>
    <property type="match status" value="1"/>
</dbReference>
<reference evidence="8 9" key="1">
    <citation type="submission" date="2020-04" db="EMBL/GenBank/DDBJ databases">
        <authorList>
            <person name="De Canck E."/>
        </authorList>
    </citation>
    <scope>NUCLEOTIDE SEQUENCE [LARGE SCALE GENOMIC DNA]</scope>
    <source>
        <strain evidence="8 9">LMG 3441</strain>
    </source>
</reference>
<evidence type="ECO:0000256" key="3">
    <source>
        <dbReference type="ARBA" id="ARBA00023015"/>
    </source>
</evidence>
<dbReference type="InterPro" id="IPR000524">
    <property type="entry name" value="Tscrpt_reg_HTH_GntR"/>
</dbReference>
<dbReference type="PANTHER" id="PTHR46577">
    <property type="entry name" value="HTH-TYPE TRANSCRIPTIONAL REGULATORY PROTEIN GABR"/>
    <property type="match status" value="1"/>
</dbReference>
<dbReference type="GO" id="GO:0030170">
    <property type="term" value="F:pyridoxal phosphate binding"/>
    <property type="evidence" value="ECO:0007669"/>
    <property type="project" value="InterPro"/>
</dbReference>
<dbReference type="InterPro" id="IPR036390">
    <property type="entry name" value="WH_DNA-bd_sf"/>
</dbReference>
<evidence type="ECO:0000259" key="7">
    <source>
        <dbReference type="PROSITE" id="PS50949"/>
    </source>
</evidence>
<comment type="similarity">
    <text evidence="1">In the C-terminal section; belongs to the class-I pyridoxal-phosphate-dependent aminotransferase family.</text>
</comment>
<feature type="compositionally biased region" description="Low complexity" evidence="6">
    <location>
        <begin position="178"/>
        <end position="207"/>
    </location>
</feature>
<dbReference type="InterPro" id="IPR004839">
    <property type="entry name" value="Aminotransferase_I/II_large"/>
</dbReference>
<feature type="domain" description="HTH gntR-type" evidence="7">
    <location>
        <begin position="92"/>
        <end position="160"/>
    </location>
</feature>
<protein>
    <submittedName>
        <fullName evidence="8">HTH-type transcriptional regulatory protein GabR</fullName>
    </submittedName>
</protein>
<dbReference type="CDD" id="cd07377">
    <property type="entry name" value="WHTH_GntR"/>
    <property type="match status" value="1"/>
</dbReference>
<evidence type="ECO:0000313" key="8">
    <source>
        <dbReference type="EMBL" id="CAB3674291.1"/>
    </source>
</evidence>
<dbReference type="CDD" id="cd00609">
    <property type="entry name" value="AAT_like"/>
    <property type="match status" value="1"/>
</dbReference>
<evidence type="ECO:0000256" key="2">
    <source>
        <dbReference type="ARBA" id="ARBA00022898"/>
    </source>
</evidence>
<dbReference type="InterPro" id="IPR036388">
    <property type="entry name" value="WH-like_DNA-bd_sf"/>
</dbReference>
<evidence type="ECO:0000256" key="6">
    <source>
        <dbReference type="SAM" id="MobiDB-lite"/>
    </source>
</evidence>
<evidence type="ECO:0000313" key="9">
    <source>
        <dbReference type="Proteomes" id="UP000494269"/>
    </source>
</evidence>
<dbReference type="InterPro" id="IPR015421">
    <property type="entry name" value="PyrdxlP-dep_Trfase_major"/>
</dbReference>
<dbReference type="Pfam" id="PF00155">
    <property type="entry name" value="Aminotran_1_2"/>
    <property type="match status" value="1"/>
</dbReference>
<name>A0A6S6ZEK8_9BURK</name>
<dbReference type="SUPFAM" id="SSF46785">
    <property type="entry name" value="Winged helix' DNA-binding domain"/>
    <property type="match status" value="1"/>
</dbReference>
<dbReference type="RefSeq" id="WP_254600468.1">
    <property type="nucleotide sequence ID" value="NZ_CADIJQ010000001.1"/>
</dbReference>
<dbReference type="PRINTS" id="PR00035">
    <property type="entry name" value="HTHGNTR"/>
</dbReference>
<dbReference type="AlphaFoldDB" id="A0A6S6ZEK8"/>
<dbReference type="GO" id="GO:0003677">
    <property type="term" value="F:DNA binding"/>
    <property type="evidence" value="ECO:0007669"/>
    <property type="project" value="UniProtKB-KW"/>
</dbReference>
<dbReference type="Gene3D" id="3.40.640.10">
    <property type="entry name" value="Type I PLP-dependent aspartate aminotransferase-like (Major domain)"/>
    <property type="match status" value="1"/>
</dbReference>
<dbReference type="Pfam" id="PF00392">
    <property type="entry name" value="GntR"/>
    <property type="match status" value="1"/>
</dbReference>
<dbReference type="SUPFAM" id="SSF53383">
    <property type="entry name" value="PLP-dependent transferases"/>
    <property type="match status" value="1"/>
</dbReference>
<dbReference type="SMART" id="SM00345">
    <property type="entry name" value="HTH_GNTR"/>
    <property type="match status" value="1"/>
</dbReference>
<keyword evidence="3" id="KW-0805">Transcription regulation</keyword>